<evidence type="ECO:0008006" key="3">
    <source>
        <dbReference type="Google" id="ProtNLM"/>
    </source>
</evidence>
<dbReference type="InterPro" id="IPR008979">
    <property type="entry name" value="Galactose-bd-like_sf"/>
</dbReference>
<dbReference type="SUPFAM" id="SSF49785">
    <property type="entry name" value="Galactose-binding domain-like"/>
    <property type="match status" value="1"/>
</dbReference>
<accession>A0A937W2N9</accession>
<gene>
    <name evidence="1" type="ORF">FJZ47_10230</name>
</gene>
<dbReference type="Proteomes" id="UP000712673">
    <property type="component" value="Unassembled WGS sequence"/>
</dbReference>
<name>A0A937W2N9_UNCTE</name>
<organism evidence="1 2">
    <name type="scientific">Tectimicrobiota bacterium</name>
    <dbReference type="NCBI Taxonomy" id="2528274"/>
    <lineage>
        <taxon>Bacteria</taxon>
        <taxon>Pseudomonadati</taxon>
        <taxon>Nitrospinota/Tectimicrobiota group</taxon>
        <taxon>Candidatus Tectimicrobiota</taxon>
    </lineage>
</organism>
<dbReference type="Gene3D" id="2.60.120.260">
    <property type="entry name" value="Galactose-binding domain-like"/>
    <property type="match status" value="1"/>
</dbReference>
<comment type="caution">
    <text evidence="1">The sequence shown here is derived from an EMBL/GenBank/DDBJ whole genome shotgun (WGS) entry which is preliminary data.</text>
</comment>
<reference evidence="1" key="1">
    <citation type="submission" date="2019-03" db="EMBL/GenBank/DDBJ databases">
        <title>Lake Tanganyika Metagenome-Assembled Genomes (MAGs).</title>
        <authorList>
            <person name="Tran P."/>
        </authorList>
    </citation>
    <scope>NUCLEOTIDE SEQUENCE</scope>
    <source>
        <strain evidence="1">K_DeepCast_65m_m2_066</strain>
    </source>
</reference>
<dbReference type="AlphaFoldDB" id="A0A937W2N9"/>
<proteinExistence type="predicted"/>
<dbReference type="EMBL" id="VGLS01000270">
    <property type="protein sequence ID" value="MBM3224167.1"/>
    <property type="molecule type" value="Genomic_DNA"/>
</dbReference>
<protein>
    <recommendedName>
        <fullName evidence="3">Glycosyl hydrolases family 2 sugar binding domain-containing protein</fullName>
    </recommendedName>
</protein>
<evidence type="ECO:0000313" key="1">
    <source>
        <dbReference type="EMBL" id="MBM3224167.1"/>
    </source>
</evidence>
<evidence type="ECO:0000313" key="2">
    <source>
        <dbReference type="Proteomes" id="UP000712673"/>
    </source>
</evidence>
<sequence>MSTPPTFVAPPVILAATPVRPLASPQPALAPALPAVCAVNLMTLEGAALLGAQWRTKEAKIIEVPAIPDAMPEFTTTYDIDPHAGEAGFDDSGWPIILPTELDAKRGGGKVSFLWFRTRLTIPSRIGTFESAGAKVVLALCVDDYAEIWVNGEMPRAAGRPSPATIQGFNMPQRVVLSDAVTPGDTFQIAVFGINGPISVAPANTVWFREVRVEFF</sequence>